<gene>
    <name evidence="4" type="ORF">COO91_02201</name>
</gene>
<dbReference type="Proteomes" id="UP000232003">
    <property type="component" value="Chromosome"/>
</dbReference>
<dbReference type="GO" id="GO:0015288">
    <property type="term" value="F:porin activity"/>
    <property type="evidence" value="ECO:0007669"/>
    <property type="project" value="InterPro"/>
</dbReference>
<dbReference type="RefSeq" id="WP_100898276.1">
    <property type="nucleotide sequence ID" value="NZ_CAWNNC010000001.1"/>
</dbReference>
<feature type="domain" description="SLH" evidence="3">
    <location>
        <begin position="117"/>
        <end position="181"/>
    </location>
</feature>
<feature type="signal peptide" evidence="2">
    <location>
        <begin position="1"/>
        <end position="26"/>
    </location>
</feature>
<protein>
    <submittedName>
        <fullName evidence="4">Carbohydrate-selective porin OprB</fullName>
    </submittedName>
</protein>
<keyword evidence="5" id="KW-1185">Reference proteome</keyword>
<dbReference type="InterPro" id="IPR047684">
    <property type="entry name" value="Por_som-like"/>
</dbReference>
<dbReference type="InterPro" id="IPR038673">
    <property type="entry name" value="OprB_sf"/>
</dbReference>
<evidence type="ECO:0000259" key="3">
    <source>
        <dbReference type="PROSITE" id="PS51272"/>
    </source>
</evidence>
<dbReference type="Pfam" id="PF00395">
    <property type="entry name" value="SLH"/>
    <property type="match status" value="1"/>
</dbReference>
<name>A0A2K8SLL5_9NOSO</name>
<dbReference type="Pfam" id="PF04966">
    <property type="entry name" value="OprB"/>
    <property type="match status" value="1"/>
</dbReference>
<dbReference type="KEGG" id="nfl:COO91_02201"/>
<dbReference type="PROSITE" id="PS51272">
    <property type="entry name" value="SLH"/>
    <property type="match status" value="1"/>
</dbReference>
<evidence type="ECO:0000256" key="2">
    <source>
        <dbReference type="RuleBase" id="RU363072"/>
    </source>
</evidence>
<dbReference type="NCBIfam" id="NF033921">
    <property type="entry name" value="por_somb"/>
    <property type="match status" value="1"/>
</dbReference>
<dbReference type="GO" id="GO:0008643">
    <property type="term" value="P:carbohydrate transport"/>
    <property type="evidence" value="ECO:0007669"/>
    <property type="project" value="InterPro"/>
</dbReference>
<proteinExistence type="inferred from homology"/>
<keyword evidence="2" id="KW-0732">Signal</keyword>
<dbReference type="OrthoDB" id="474791at2"/>
<dbReference type="PANTHER" id="PTHR43308:SF1">
    <property type="entry name" value="OUTER MEMBRANE PROTEIN ALPHA"/>
    <property type="match status" value="1"/>
</dbReference>
<dbReference type="PANTHER" id="PTHR43308">
    <property type="entry name" value="OUTER MEMBRANE PROTEIN ALPHA-RELATED"/>
    <property type="match status" value="1"/>
</dbReference>
<dbReference type="InterPro" id="IPR007049">
    <property type="entry name" value="Carb-sel_porin_OprB"/>
</dbReference>
<feature type="chain" id="PRO_5014490056" evidence="2">
    <location>
        <begin position="27"/>
        <end position="641"/>
    </location>
</feature>
<dbReference type="InterPro" id="IPR001119">
    <property type="entry name" value="SLH_dom"/>
</dbReference>
<dbReference type="InterPro" id="IPR051465">
    <property type="entry name" value="Cell_Envelope_Struct_Comp"/>
</dbReference>
<evidence type="ECO:0000256" key="1">
    <source>
        <dbReference type="ARBA" id="ARBA00008769"/>
    </source>
</evidence>
<comment type="similarity">
    <text evidence="1 2">Belongs to the OprB family.</text>
</comment>
<dbReference type="GO" id="GO:0016020">
    <property type="term" value="C:membrane"/>
    <property type="evidence" value="ECO:0007669"/>
    <property type="project" value="InterPro"/>
</dbReference>
<dbReference type="Gene3D" id="2.40.160.180">
    <property type="entry name" value="Carbohydrate-selective porin OprB"/>
    <property type="match status" value="1"/>
</dbReference>
<accession>A0A2K8SLL5</accession>
<dbReference type="EMBL" id="CP024785">
    <property type="protein sequence ID" value="AUB36298.1"/>
    <property type="molecule type" value="Genomic_DNA"/>
</dbReference>
<evidence type="ECO:0000313" key="5">
    <source>
        <dbReference type="Proteomes" id="UP000232003"/>
    </source>
</evidence>
<dbReference type="AlphaFoldDB" id="A0A2K8SLL5"/>
<evidence type="ECO:0000313" key="4">
    <source>
        <dbReference type="EMBL" id="AUB36298.1"/>
    </source>
</evidence>
<reference evidence="4 5" key="1">
    <citation type="submission" date="2017-11" db="EMBL/GenBank/DDBJ databases">
        <title>Complete genome of a free-living desiccation-tolerant cyanobacterium and its photosynthetic adaptation to extreme terrestrial habitat.</title>
        <authorList>
            <person name="Shang J."/>
        </authorList>
    </citation>
    <scope>NUCLEOTIDE SEQUENCE [LARGE SCALE GENOMIC DNA]</scope>
    <source>
        <strain evidence="4 5">CCNUN1</strain>
    </source>
</reference>
<sequence>MLKYLLASASWMGFLCLIAGLSPVQALPSLEIADKNVAVNQEDGSYQKNDSHQSDLANNISSESLIANESPKKLSSVNQQQKIQDIGVDSAVNLWQPIIPQSASSSSTSYKLAQVTSVSQLSDVQPTDWAFQALQSLVERYGCIAGYPNQTYRGNRAITRYEFAAGLNACLDRINELIATATGDLVKKEDLATLQKLQEQFAAELATLRGRVDAVEARTAELEANQFSTTTKLNGEVIIAGVGASGGAPNNSGSNIILVNRVRLNLTTSFTGKDSLITGLQGYNFLGGADGQGSLQQSLGLTSRLLSASSARTSFEPQFPGINVNTLLGVGANSVQVYKLLYIFPVANKLTLFGGTAAETSDAFPAITPFYGEGQESISRFGGLNPVVRISGGTSGTGLASAAGFIFNISPNLDLRALYGNPNANLTQKSATEAVPGTGVSTTPLGAGLFSGSSVIATQLTFKPSPAFDIGLNYAHSYHEINILGTGLISGDIDALAGVATGTPVTLNSVGGTVTWRLSPKIALSGYGAALFVDAASNNVNASTTFTSWMAGVHFRDLFKSGNTAGILFGQPLYRTDTGGSAQLTPTGDNRATPYHLEAYYRLQVSDNISITPGAFVLFNPEGNSNNDTTTVGVLRTTFTF</sequence>
<organism evidence="4 5">
    <name type="scientific">Nostoc flagelliforme CCNUN1</name>
    <dbReference type="NCBI Taxonomy" id="2038116"/>
    <lineage>
        <taxon>Bacteria</taxon>
        <taxon>Bacillati</taxon>
        <taxon>Cyanobacteriota</taxon>
        <taxon>Cyanophyceae</taxon>
        <taxon>Nostocales</taxon>
        <taxon>Nostocaceae</taxon>
        <taxon>Nostoc</taxon>
    </lineage>
</organism>